<keyword evidence="3" id="KW-1185">Reference proteome</keyword>
<comment type="caution">
    <text evidence="2">The sequence shown here is derived from an EMBL/GenBank/DDBJ whole genome shotgun (WGS) entry which is preliminary data.</text>
</comment>
<sequence>MVARTRDPFDENEEGKQYQYRIKNLEAPISHRNKDFDMWEVSRKQWDRDGGELLPMTVNQFGFTDDGKEMVIPLADNKKDLARDKKGQPRPKEEGKAAGDSSKLAKFKGPFRALKEKAKSKIEAHIGPADAAAKVIGPEYDKASQAELVKASFTKAGKDLSNLEKVHIKDINEEDTLPKIKQVKEGREDQDTVLDRNRTPEDFETIYNSVWGKSVQKTSKAAGKEVESITIPPTTGPGEGYNLEFKLVDQSARGRS</sequence>
<evidence type="ECO:0000313" key="3">
    <source>
        <dbReference type="Proteomes" id="UP000766486"/>
    </source>
</evidence>
<organism evidence="2 3">
    <name type="scientific">Bionectria ochroleuca</name>
    <name type="common">Gliocladium roseum</name>
    <dbReference type="NCBI Taxonomy" id="29856"/>
    <lineage>
        <taxon>Eukaryota</taxon>
        <taxon>Fungi</taxon>
        <taxon>Dikarya</taxon>
        <taxon>Ascomycota</taxon>
        <taxon>Pezizomycotina</taxon>
        <taxon>Sordariomycetes</taxon>
        <taxon>Hypocreomycetidae</taxon>
        <taxon>Hypocreales</taxon>
        <taxon>Bionectriaceae</taxon>
        <taxon>Clonostachys</taxon>
    </lineage>
</organism>
<accession>A0ABY6UM71</accession>
<feature type="region of interest" description="Disordered" evidence="1">
    <location>
        <begin position="219"/>
        <end position="256"/>
    </location>
</feature>
<feature type="compositionally biased region" description="Basic and acidic residues" evidence="1">
    <location>
        <begin position="76"/>
        <end position="97"/>
    </location>
</feature>
<protein>
    <submittedName>
        <fullName evidence="2">Uncharacterized protein</fullName>
    </submittedName>
</protein>
<dbReference type="EMBL" id="CABFNS010000851">
    <property type="protein sequence ID" value="VUC32414.1"/>
    <property type="molecule type" value="Genomic_DNA"/>
</dbReference>
<gene>
    <name evidence="2" type="ORF">CLO192961_LOCUS328657</name>
</gene>
<reference evidence="2 3" key="1">
    <citation type="submission" date="2019-06" db="EMBL/GenBank/DDBJ databases">
        <authorList>
            <person name="Broberg M."/>
        </authorList>
    </citation>
    <scope>NUCLEOTIDE SEQUENCE [LARGE SCALE GENOMIC DNA]</scope>
</reference>
<name>A0ABY6UM71_BIOOC</name>
<feature type="region of interest" description="Disordered" evidence="1">
    <location>
        <begin position="74"/>
        <end position="102"/>
    </location>
</feature>
<evidence type="ECO:0000256" key="1">
    <source>
        <dbReference type="SAM" id="MobiDB-lite"/>
    </source>
</evidence>
<dbReference type="Proteomes" id="UP000766486">
    <property type="component" value="Unassembled WGS sequence"/>
</dbReference>
<proteinExistence type="predicted"/>
<evidence type="ECO:0000313" key="2">
    <source>
        <dbReference type="EMBL" id="VUC32414.1"/>
    </source>
</evidence>